<keyword evidence="10" id="KW-0472">Membrane</keyword>
<feature type="transmembrane region" description="Helical" evidence="10">
    <location>
        <begin position="242"/>
        <end position="261"/>
    </location>
</feature>
<dbReference type="GO" id="GO:0000155">
    <property type="term" value="F:phosphorelay sensor kinase activity"/>
    <property type="evidence" value="ECO:0007669"/>
    <property type="project" value="InterPro"/>
</dbReference>
<evidence type="ECO:0000256" key="2">
    <source>
        <dbReference type="ARBA" id="ARBA00012438"/>
    </source>
</evidence>
<feature type="domain" description="Histidine kinase/HSP90-like ATPase" evidence="11">
    <location>
        <begin position="434"/>
        <end position="533"/>
    </location>
</feature>
<reference evidence="12 13" key="1">
    <citation type="submission" date="2017-09" db="EMBL/GenBank/DDBJ databases">
        <authorList>
            <person name="Lee N."/>
            <person name="Cho B.-K."/>
        </authorList>
    </citation>
    <scope>NUCLEOTIDE SEQUENCE [LARGE SCALE GENOMIC DNA]</scope>
    <source>
        <strain evidence="12 13">ATCC 13740</strain>
    </source>
</reference>
<dbReference type="InterPro" id="IPR036890">
    <property type="entry name" value="HATPase_C_sf"/>
</dbReference>
<feature type="region of interest" description="Disordered" evidence="9">
    <location>
        <begin position="1"/>
        <end position="53"/>
    </location>
</feature>
<dbReference type="GO" id="GO:0005524">
    <property type="term" value="F:ATP binding"/>
    <property type="evidence" value="ECO:0007669"/>
    <property type="project" value="UniProtKB-KW"/>
</dbReference>
<feature type="compositionally biased region" description="Low complexity" evidence="9">
    <location>
        <begin position="79"/>
        <end position="94"/>
    </location>
</feature>
<dbReference type="Gene3D" id="3.30.565.10">
    <property type="entry name" value="Histidine kinase-like ATPase, C-terminal domain"/>
    <property type="match status" value="1"/>
</dbReference>
<evidence type="ECO:0000256" key="10">
    <source>
        <dbReference type="SAM" id="Phobius"/>
    </source>
</evidence>
<keyword evidence="10" id="KW-0812">Transmembrane</keyword>
<dbReference type="CDD" id="cd16917">
    <property type="entry name" value="HATPase_UhpB-NarQ-NarX-like"/>
    <property type="match status" value="1"/>
</dbReference>
<evidence type="ECO:0000256" key="3">
    <source>
        <dbReference type="ARBA" id="ARBA00022553"/>
    </source>
</evidence>
<keyword evidence="3" id="KW-0597">Phosphoprotein</keyword>
<dbReference type="GO" id="GO:0046983">
    <property type="term" value="F:protein dimerization activity"/>
    <property type="evidence" value="ECO:0007669"/>
    <property type="project" value="InterPro"/>
</dbReference>
<dbReference type="EC" id="2.7.13.3" evidence="2"/>
<dbReference type="KEGG" id="scoe:CP976_27705"/>
<dbReference type="EMBL" id="CP023694">
    <property type="protein sequence ID" value="QEV27529.1"/>
    <property type="molecule type" value="Genomic_DNA"/>
</dbReference>
<protein>
    <recommendedName>
        <fullName evidence="2">histidine kinase</fullName>
        <ecNumber evidence="2">2.7.13.3</ecNumber>
    </recommendedName>
</protein>
<keyword evidence="6 12" id="KW-0418">Kinase</keyword>
<dbReference type="SUPFAM" id="SSF55874">
    <property type="entry name" value="ATPase domain of HSP90 chaperone/DNA topoisomerase II/histidine kinase"/>
    <property type="match status" value="1"/>
</dbReference>
<evidence type="ECO:0000256" key="7">
    <source>
        <dbReference type="ARBA" id="ARBA00022840"/>
    </source>
</evidence>
<keyword evidence="8" id="KW-0902">Two-component regulatory system</keyword>
<accession>A0A5J6I567</accession>
<proteinExistence type="predicted"/>
<evidence type="ECO:0000256" key="8">
    <source>
        <dbReference type="ARBA" id="ARBA00023012"/>
    </source>
</evidence>
<evidence type="ECO:0000313" key="12">
    <source>
        <dbReference type="EMBL" id="QEV27529.1"/>
    </source>
</evidence>
<keyword evidence="4" id="KW-0808">Transferase</keyword>
<feature type="transmembrane region" description="Helical" evidence="10">
    <location>
        <begin position="172"/>
        <end position="190"/>
    </location>
</feature>
<dbReference type="PANTHER" id="PTHR24421">
    <property type="entry name" value="NITRATE/NITRITE SENSOR PROTEIN NARX-RELATED"/>
    <property type="match status" value="1"/>
</dbReference>
<organism evidence="12 13">
    <name type="scientific">Streptomyces coeruleorubidus</name>
    <dbReference type="NCBI Taxonomy" id="116188"/>
    <lineage>
        <taxon>Bacteria</taxon>
        <taxon>Bacillati</taxon>
        <taxon>Actinomycetota</taxon>
        <taxon>Actinomycetes</taxon>
        <taxon>Kitasatosporales</taxon>
        <taxon>Streptomycetaceae</taxon>
        <taxon>Streptomyces</taxon>
    </lineage>
</organism>
<dbReference type="PANTHER" id="PTHR24421:SF10">
    <property type="entry name" value="NITRATE_NITRITE SENSOR PROTEIN NARQ"/>
    <property type="match status" value="1"/>
</dbReference>
<dbReference type="Pfam" id="PF07730">
    <property type="entry name" value="HisKA_3"/>
    <property type="match status" value="1"/>
</dbReference>
<dbReference type="InterPro" id="IPR050482">
    <property type="entry name" value="Sensor_HK_TwoCompSys"/>
</dbReference>
<feature type="transmembrane region" description="Helical" evidence="10">
    <location>
        <begin position="148"/>
        <end position="166"/>
    </location>
</feature>
<dbReference type="AlphaFoldDB" id="A0A5J6I567"/>
<keyword evidence="7" id="KW-0067">ATP-binding</keyword>
<evidence type="ECO:0000256" key="5">
    <source>
        <dbReference type="ARBA" id="ARBA00022741"/>
    </source>
</evidence>
<dbReference type="GeneID" id="91419843"/>
<dbReference type="RefSeq" id="WP_150482782.1">
    <property type="nucleotide sequence ID" value="NZ_BMTB01000004.1"/>
</dbReference>
<keyword evidence="10" id="KW-1133">Transmembrane helix</keyword>
<dbReference type="Proteomes" id="UP000326598">
    <property type="component" value="Chromosome"/>
</dbReference>
<keyword evidence="5" id="KW-0547">Nucleotide-binding</keyword>
<evidence type="ECO:0000256" key="4">
    <source>
        <dbReference type="ARBA" id="ARBA00022679"/>
    </source>
</evidence>
<feature type="region of interest" description="Disordered" evidence="9">
    <location>
        <begin position="79"/>
        <end position="129"/>
    </location>
</feature>
<dbReference type="GO" id="GO:0016020">
    <property type="term" value="C:membrane"/>
    <property type="evidence" value="ECO:0007669"/>
    <property type="project" value="InterPro"/>
</dbReference>
<dbReference type="InterPro" id="IPR003594">
    <property type="entry name" value="HATPase_dom"/>
</dbReference>
<comment type="catalytic activity">
    <reaction evidence="1">
        <text>ATP + protein L-histidine = ADP + protein N-phospho-L-histidine.</text>
        <dbReference type="EC" id="2.7.13.3"/>
    </reaction>
</comment>
<evidence type="ECO:0000256" key="1">
    <source>
        <dbReference type="ARBA" id="ARBA00000085"/>
    </source>
</evidence>
<dbReference type="Pfam" id="PF02518">
    <property type="entry name" value="HATPase_c"/>
    <property type="match status" value="1"/>
</dbReference>
<evidence type="ECO:0000256" key="6">
    <source>
        <dbReference type="ARBA" id="ARBA00022777"/>
    </source>
</evidence>
<gene>
    <name evidence="12" type="ORF">CP976_27705</name>
</gene>
<dbReference type="InterPro" id="IPR011712">
    <property type="entry name" value="Sig_transdc_His_kin_sub3_dim/P"/>
</dbReference>
<dbReference type="SMART" id="SM00387">
    <property type="entry name" value="HATPase_c"/>
    <property type="match status" value="1"/>
</dbReference>
<evidence type="ECO:0000256" key="9">
    <source>
        <dbReference type="SAM" id="MobiDB-lite"/>
    </source>
</evidence>
<evidence type="ECO:0000313" key="13">
    <source>
        <dbReference type="Proteomes" id="UP000326598"/>
    </source>
</evidence>
<evidence type="ECO:0000259" key="11">
    <source>
        <dbReference type="SMART" id="SM00387"/>
    </source>
</evidence>
<name>A0A5J6I567_STRC4</name>
<sequence length="539" mass="55457">MSMTGERTGRLRRRPRTPEITTPPAGTVLPAHVRTGAPDIPVTSATPALPPGWERADALADAPVGGAFGGAVGGAHTAVPVPANGGPAADGAQLPPGPPAPGNESRTGSAGGTAGKSIPAEGRAKPEPEHPAIPIQINALQAMCRQVFGFRLAMIALATPTALINANEGLPTRLVGAAVVVTFMTSYVLFRDWERFGPLLLRHPTLLAADTLFGALLLISAGPGSTLAYVSVCTPLLAGLVYGWRGAAVFASLQALLLLLIQAAMEDPQPGIAESSLLPGLCVIAGAVGSSLRNLMLRFGAATQALTTVQARLAVTEAVGAERARLAREMHDSVAKTLHGVALAADGLAGSAGAAQMDAALVKQQADLVARSARRAAAESRELLADLRRESDPGQGTDVLVELAARTRDFSARTGLPAVYRPTGDHSVPPVPPAVARQLLTIASEAMENAHRHAGPTRVDVRAGVHGDLLRISVYDDGRGLPPGTALEQLRRAGHFGLVGMVERAASVGARIRIGRGGHPKGTEVRLELPLAALTAPHG</sequence>
<dbReference type="Gene3D" id="1.20.5.1930">
    <property type="match status" value="1"/>
</dbReference>
<feature type="transmembrane region" description="Helical" evidence="10">
    <location>
        <begin position="211"/>
        <end position="230"/>
    </location>
</feature>